<dbReference type="EMBL" id="CP016094">
    <property type="protein sequence ID" value="AOS45065.1"/>
    <property type="molecule type" value="Genomic_DNA"/>
</dbReference>
<name>A0A1D8AW35_9BACT</name>
<organism evidence="1 2">
    <name type="scientific">Lacunisphaera limnophila</name>
    <dbReference type="NCBI Taxonomy" id="1838286"/>
    <lineage>
        <taxon>Bacteria</taxon>
        <taxon>Pseudomonadati</taxon>
        <taxon>Verrucomicrobiota</taxon>
        <taxon>Opitutia</taxon>
        <taxon>Opitutales</taxon>
        <taxon>Opitutaceae</taxon>
        <taxon>Lacunisphaera</taxon>
    </lineage>
</organism>
<dbReference type="Proteomes" id="UP000095228">
    <property type="component" value="Chromosome"/>
</dbReference>
<dbReference type="KEGG" id="obg:Verru16b_02136"/>
<accession>A0A1D8AW35</accession>
<dbReference type="AlphaFoldDB" id="A0A1D8AW35"/>
<protein>
    <submittedName>
        <fullName evidence="1">Uncharacterized protein</fullName>
    </submittedName>
</protein>
<proteinExistence type="predicted"/>
<gene>
    <name evidence="1" type="ORF">Verru16b_02136</name>
</gene>
<keyword evidence="2" id="KW-1185">Reference proteome</keyword>
<reference evidence="1 2" key="1">
    <citation type="submission" date="2016-06" db="EMBL/GenBank/DDBJ databases">
        <title>Three novel species with peptidoglycan cell walls form the new genus Lacunisphaera gen. nov. in the family Opitutaceae of the verrucomicrobial subdivision 4.</title>
        <authorList>
            <person name="Rast P."/>
            <person name="Gloeckner I."/>
            <person name="Jogler M."/>
            <person name="Boedeker C."/>
            <person name="Jeske O."/>
            <person name="Wiegand S."/>
            <person name="Reinhardt R."/>
            <person name="Schumann P."/>
            <person name="Rohde M."/>
            <person name="Spring S."/>
            <person name="Gloeckner F.O."/>
            <person name="Jogler C."/>
        </authorList>
    </citation>
    <scope>NUCLEOTIDE SEQUENCE [LARGE SCALE GENOMIC DNA]</scope>
    <source>
        <strain evidence="1 2">IG16b</strain>
    </source>
</reference>
<evidence type="ECO:0000313" key="2">
    <source>
        <dbReference type="Proteomes" id="UP000095228"/>
    </source>
</evidence>
<sequence length="71" mass="8170">MIECPPLYVTLGHSPLLGTGKTRRQLLGHGNITFLITMRYKLEVTATRLSAYHRQNEYTFVSMGSYLIRRP</sequence>
<evidence type="ECO:0000313" key="1">
    <source>
        <dbReference type="EMBL" id="AOS45065.1"/>
    </source>
</evidence>